<evidence type="ECO:0000259" key="3">
    <source>
        <dbReference type="SMART" id="SM00482"/>
    </source>
</evidence>
<accession>A0AAV9IW86</accession>
<feature type="region of interest" description="Disordered" evidence="2">
    <location>
        <begin position="478"/>
        <end position="505"/>
    </location>
</feature>
<sequence>MRSLSAVKRQVRSGNLYRWSQAGTLLRQTRNALAGRCRRHARSVANDAGGARRRAHRLAAPLDAVWADGRETPGDRRCCDQDTRRWQALARQVEGDAPLSEAPPPEPVASGAAAAQLERDPPAGITIVRSRTAARRVLNILWRLQRESERWQRAGGMASAPDSVNGHDNAFMGSTSHPPNDCTARGDAVLGSSAPLPWSAMFHAWDTETVDVDPAEESPIGHGRVICLSAYCGPDVDFGNGPRLWIDNSGDAEGIVDEFAGYFGDEVRTKVWHNYSFDRAMLGNHGIGVRGFAADTMHMARLWDASRRRYSLEALSDDLLARKKRSLKERFGRPRILKSGTAGKEIVVPAPDALQASLDTVRDWVDYSTFDAEATWFLRDALEKRLRRMHLRGPSRTMYDLYRECFVPFGELLTEMEQVGFKVDIERLVSSQRVAQADRQRFADAFRAWAAKHSPDAALMNVESENQKRQLLFAPSKNRRSGEALPPEDDFQVENTDGIVQPGSSKPKKKLSIVLKGMGMPPLAYTASGWPACNTAVLRKLAGEPREQPPRYGTAYDFFSRTRGADADSAAEACRALDALVEANAVGTLLDTFIEPLQALPDANRRIHASLNLNTETGRLSARRPNLQNQPALEKDRYRVRQAFTCEPGNMLVVADYGQLELRLLAHISKCRSMLEAFEAGGDFHSRTACGMYPHVAEAVVRGEVLLERGTAAAGAACKPLLKEVFSTERRRAKTVNFSIAYGKTPAGLARDWGTTLREARATVGAWYRDRPEVREWQQRAVQFARKHGYVKTLLGRRRPLPDIYASSSTAVKHAERAAINTPLQGSAADVVMKAMLRIRADARLAQLGWRMILQVHDEIILEGPADSVLEVEERVTQLMKHPFQQPLLVALSVSVAHARTWYEAK</sequence>
<dbReference type="AlphaFoldDB" id="A0AAV9IW86"/>
<reference evidence="4 5" key="1">
    <citation type="submission" date="2022-07" db="EMBL/GenBank/DDBJ databases">
        <title>Genome-wide signatures of adaptation to extreme environments.</title>
        <authorList>
            <person name="Cho C.H."/>
            <person name="Yoon H.S."/>
        </authorList>
    </citation>
    <scope>NUCLEOTIDE SEQUENCE [LARGE SCALE GENOMIC DNA]</scope>
    <source>
        <strain evidence="4 5">DBV 063 E5</strain>
    </source>
</reference>
<dbReference type="PANTHER" id="PTHR10133:SF27">
    <property type="entry name" value="DNA POLYMERASE NU"/>
    <property type="match status" value="1"/>
</dbReference>
<dbReference type="CDD" id="cd08640">
    <property type="entry name" value="DNA_pol_A_plastid_like"/>
    <property type="match status" value="1"/>
</dbReference>
<dbReference type="Proteomes" id="UP001301350">
    <property type="component" value="Unassembled WGS sequence"/>
</dbReference>
<dbReference type="InterPro" id="IPR043502">
    <property type="entry name" value="DNA/RNA_pol_sf"/>
</dbReference>
<evidence type="ECO:0000313" key="5">
    <source>
        <dbReference type="Proteomes" id="UP001301350"/>
    </source>
</evidence>
<dbReference type="GO" id="GO:0003677">
    <property type="term" value="F:DNA binding"/>
    <property type="evidence" value="ECO:0007669"/>
    <property type="project" value="InterPro"/>
</dbReference>
<dbReference type="GO" id="GO:0006261">
    <property type="term" value="P:DNA-templated DNA replication"/>
    <property type="evidence" value="ECO:0007669"/>
    <property type="project" value="InterPro"/>
</dbReference>
<dbReference type="InterPro" id="IPR036397">
    <property type="entry name" value="RNaseH_sf"/>
</dbReference>
<dbReference type="PRINTS" id="PR00868">
    <property type="entry name" value="DNAPOLI"/>
</dbReference>
<name>A0AAV9IW86_CYACA</name>
<dbReference type="Gene3D" id="1.10.150.20">
    <property type="entry name" value="5' to 3' exonuclease, C-terminal subdomain"/>
    <property type="match status" value="1"/>
</dbReference>
<keyword evidence="5" id="KW-1185">Reference proteome</keyword>
<dbReference type="Pfam" id="PF01612">
    <property type="entry name" value="DNA_pol_A_exo1"/>
    <property type="match status" value="1"/>
</dbReference>
<evidence type="ECO:0000256" key="1">
    <source>
        <dbReference type="ARBA" id="ARBA00022705"/>
    </source>
</evidence>
<dbReference type="SUPFAM" id="SSF53098">
    <property type="entry name" value="Ribonuclease H-like"/>
    <property type="match status" value="1"/>
</dbReference>
<dbReference type="PANTHER" id="PTHR10133">
    <property type="entry name" value="DNA POLYMERASE I"/>
    <property type="match status" value="1"/>
</dbReference>
<dbReference type="GO" id="GO:0006302">
    <property type="term" value="P:double-strand break repair"/>
    <property type="evidence" value="ECO:0007669"/>
    <property type="project" value="TreeGrafter"/>
</dbReference>
<comment type="caution">
    <text evidence="4">The sequence shown here is derived from an EMBL/GenBank/DDBJ whole genome shotgun (WGS) entry which is preliminary data.</text>
</comment>
<organism evidence="4 5">
    <name type="scientific">Cyanidium caldarium</name>
    <name type="common">Red alga</name>
    <dbReference type="NCBI Taxonomy" id="2771"/>
    <lineage>
        <taxon>Eukaryota</taxon>
        <taxon>Rhodophyta</taxon>
        <taxon>Bangiophyceae</taxon>
        <taxon>Cyanidiales</taxon>
        <taxon>Cyanidiaceae</taxon>
        <taxon>Cyanidium</taxon>
    </lineage>
</organism>
<dbReference type="InterPro" id="IPR002562">
    <property type="entry name" value="3'-5'_exonuclease_dom"/>
</dbReference>
<feature type="region of interest" description="Disordered" evidence="2">
    <location>
        <begin position="96"/>
        <end position="117"/>
    </location>
</feature>
<protein>
    <recommendedName>
        <fullName evidence="3">DNA-directed DNA polymerase family A palm domain-containing protein</fullName>
    </recommendedName>
</protein>
<gene>
    <name evidence="4" type="ORF">CDCA_CDCA08G2396</name>
</gene>
<dbReference type="GO" id="GO:0003887">
    <property type="term" value="F:DNA-directed DNA polymerase activity"/>
    <property type="evidence" value="ECO:0007669"/>
    <property type="project" value="InterPro"/>
</dbReference>
<dbReference type="EMBL" id="JANCYW010000008">
    <property type="protein sequence ID" value="KAK4536371.1"/>
    <property type="molecule type" value="Genomic_DNA"/>
</dbReference>
<dbReference type="InterPro" id="IPR001098">
    <property type="entry name" value="DNA-dir_DNA_pol_A_palm_dom"/>
</dbReference>
<dbReference type="SMART" id="SM00482">
    <property type="entry name" value="POLAc"/>
    <property type="match status" value="1"/>
</dbReference>
<dbReference type="InterPro" id="IPR012337">
    <property type="entry name" value="RNaseH-like_sf"/>
</dbReference>
<keyword evidence="1" id="KW-0235">DNA replication</keyword>
<dbReference type="CDD" id="cd06139">
    <property type="entry name" value="DNA_polA_I_Ecoli_like_exo"/>
    <property type="match status" value="1"/>
</dbReference>
<evidence type="ECO:0000313" key="4">
    <source>
        <dbReference type="EMBL" id="KAK4536371.1"/>
    </source>
</evidence>
<dbReference type="Gene3D" id="3.30.420.10">
    <property type="entry name" value="Ribonuclease H-like superfamily/Ribonuclease H"/>
    <property type="match status" value="1"/>
</dbReference>
<dbReference type="Gene3D" id="3.30.70.370">
    <property type="match status" value="1"/>
</dbReference>
<evidence type="ECO:0000256" key="2">
    <source>
        <dbReference type="SAM" id="MobiDB-lite"/>
    </source>
</evidence>
<feature type="domain" description="DNA-directed DNA polymerase family A palm" evidence="3">
    <location>
        <begin position="639"/>
        <end position="868"/>
    </location>
</feature>
<dbReference type="GO" id="GO:0008408">
    <property type="term" value="F:3'-5' exonuclease activity"/>
    <property type="evidence" value="ECO:0007669"/>
    <property type="project" value="InterPro"/>
</dbReference>
<dbReference type="Pfam" id="PF00476">
    <property type="entry name" value="DNA_pol_A"/>
    <property type="match status" value="2"/>
</dbReference>
<proteinExistence type="predicted"/>
<dbReference type="SUPFAM" id="SSF56672">
    <property type="entry name" value="DNA/RNA polymerases"/>
    <property type="match status" value="1"/>
</dbReference>
<dbReference type="InterPro" id="IPR002298">
    <property type="entry name" value="DNA_polymerase_A"/>
</dbReference>